<evidence type="ECO:0000256" key="2">
    <source>
        <dbReference type="ARBA" id="ARBA00006679"/>
    </source>
</evidence>
<evidence type="ECO:0000256" key="1">
    <source>
        <dbReference type="ARBA" id="ARBA00004651"/>
    </source>
</evidence>
<keyword evidence="3" id="KW-1003">Cell membrane</keyword>
<dbReference type="EMBL" id="CP036289">
    <property type="protein sequence ID" value="QDU75203.1"/>
    <property type="molecule type" value="Genomic_DNA"/>
</dbReference>
<organism evidence="9 10">
    <name type="scientific">Bremerella volcania</name>
    <dbReference type="NCBI Taxonomy" id="2527984"/>
    <lineage>
        <taxon>Bacteria</taxon>
        <taxon>Pseudomonadati</taxon>
        <taxon>Planctomycetota</taxon>
        <taxon>Planctomycetia</taxon>
        <taxon>Pirellulales</taxon>
        <taxon>Pirellulaceae</taxon>
        <taxon>Bremerella</taxon>
    </lineage>
</organism>
<dbReference type="Proteomes" id="UP000318626">
    <property type="component" value="Chromosome"/>
</dbReference>
<proteinExistence type="inferred from homology"/>
<evidence type="ECO:0000256" key="7">
    <source>
        <dbReference type="SAM" id="Coils"/>
    </source>
</evidence>
<comment type="subcellular location">
    <subcellularLocation>
        <location evidence="1">Cell membrane</location>
        <topology evidence="1">Multi-pass membrane protein</topology>
    </subcellularLocation>
</comment>
<evidence type="ECO:0000313" key="9">
    <source>
        <dbReference type="EMBL" id="QDU75203.1"/>
    </source>
</evidence>
<evidence type="ECO:0000256" key="3">
    <source>
        <dbReference type="ARBA" id="ARBA00022475"/>
    </source>
</evidence>
<dbReference type="GO" id="GO:0005886">
    <property type="term" value="C:plasma membrane"/>
    <property type="evidence" value="ECO:0007669"/>
    <property type="project" value="UniProtKB-SubCell"/>
</dbReference>
<dbReference type="PANTHER" id="PTHR33452:SF1">
    <property type="entry name" value="INNER MEMBRANE PROTEIN YPHA-RELATED"/>
    <property type="match status" value="1"/>
</dbReference>
<sequence>MILVVLRCVTGWHFFMEGSKKVQTGDFSSAGFLRNAKGPLADNFRGMVFDLYGTHRLSKKEIMDRAAGYRDWAKDKFGDESINQFQKALDRYGSRIDYYFEENAEEIEKYFNELQVYEEKRQDERYRGVAHYEDRLADKDKELFGKLSKWTNDIAKFEADYIDDLNTIGQSVTQTDARVNQVNPNQGSVDLIVTWVLFVCGILLILGLFTRLAALGVAGFLLQVMLAQWPFAHGADLTYVYYQSVEFVSLLLIAAIGAGRFAGLDYILWNSFSKCCSRGASNKGE</sequence>
<keyword evidence="10" id="KW-1185">Reference proteome</keyword>
<feature type="transmembrane region" description="Helical" evidence="8">
    <location>
        <begin position="191"/>
        <end position="209"/>
    </location>
</feature>
<feature type="transmembrane region" description="Helical" evidence="8">
    <location>
        <begin position="214"/>
        <end position="232"/>
    </location>
</feature>
<keyword evidence="6 8" id="KW-0472">Membrane</keyword>
<evidence type="ECO:0000256" key="6">
    <source>
        <dbReference type="ARBA" id="ARBA00023136"/>
    </source>
</evidence>
<keyword evidence="4 8" id="KW-0812">Transmembrane</keyword>
<keyword evidence="7" id="KW-0175">Coiled coil</keyword>
<dbReference type="KEGG" id="bvo:Pan97_22270"/>
<feature type="transmembrane region" description="Helical" evidence="8">
    <location>
        <begin position="247"/>
        <end position="268"/>
    </location>
</feature>
<dbReference type="InterPro" id="IPR032808">
    <property type="entry name" value="DoxX"/>
</dbReference>
<dbReference type="Pfam" id="PF07681">
    <property type="entry name" value="DoxX"/>
    <property type="match status" value="1"/>
</dbReference>
<evidence type="ECO:0000256" key="8">
    <source>
        <dbReference type="SAM" id="Phobius"/>
    </source>
</evidence>
<protein>
    <submittedName>
        <fullName evidence="9">DoxX</fullName>
    </submittedName>
</protein>
<name>A0A518C7J8_9BACT</name>
<evidence type="ECO:0000313" key="10">
    <source>
        <dbReference type="Proteomes" id="UP000318626"/>
    </source>
</evidence>
<dbReference type="InterPro" id="IPR051907">
    <property type="entry name" value="DoxX-like_oxidoreductase"/>
</dbReference>
<dbReference type="AlphaFoldDB" id="A0A518C7J8"/>
<keyword evidence="5 8" id="KW-1133">Transmembrane helix</keyword>
<accession>A0A518C7J8</accession>
<evidence type="ECO:0000256" key="5">
    <source>
        <dbReference type="ARBA" id="ARBA00022989"/>
    </source>
</evidence>
<gene>
    <name evidence="9" type="ORF">Pan97_22270</name>
</gene>
<feature type="coiled-coil region" evidence="7">
    <location>
        <begin position="100"/>
        <end position="127"/>
    </location>
</feature>
<evidence type="ECO:0000256" key="4">
    <source>
        <dbReference type="ARBA" id="ARBA00022692"/>
    </source>
</evidence>
<reference evidence="10" key="1">
    <citation type="submission" date="2019-02" db="EMBL/GenBank/DDBJ databases">
        <title>Deep-cultivation of Planctomycetes and their phenomic and genomic characterization uncovers novel biology.</title>
        <authorList>
            <person name="Wiegand S."/>
            <person name="Jogler M."/>
            <person name="Boedeker C."/>
            <person name="Pinto D."/>
            <person name="Vollmers J."/>
            <person name="Rivas-Marin E."/>
            <person name="Kohn T."/>
            <person name="Peeters S.H."/>
            <person name="Heuer A."/>
            <person name="Rast P."/>
            <person name="Oberbeckmann S."/>
            <person name="Bunk B."/>
            <person name="Jeske O."/>
            <person name="Meyerdierks A."/>
            <person name="Storesund J.E."/>
            <person name="Kallscheuer N."/>
            <person name="Luecker S."/>
            <person name="Lage O.M."/>
            <person name="Pohl T."/>
            <person name="Merkel B.J."/>
            <person name="Hornburger P."/>
            <person name="Mueller R.-W."/>
            <person name="Bruemmer F."/>
            <person name="Labrenz M."/>
            <person name="Spormann A.M."/>
            <person name="Op den Camp H."/>
            <person name="Overmann J."/>
            <person name="Amann R."/>
            <person name="Jetten M.S.M."/>
            <person name="Mascher T."/>
            <person name="Medema M.H."/>
            <person name="Devos D.P."/>
            <person name="Kaster A.-K."/>
            <person name="Ovreas L."/>
            <person name="Rohde M."/>
            <person name="Galperin M.Y."/>
            <person name="Jogler C."/>
        </authorList>
    </citation>
    <scope>NUCLEOTIDE SEQUENCE [LARGE SCALE GENOMIC DNA]</scope>
    <source>
        <strain evidence="10">Pan97</strain>
    </source>
</reference>
<dbReference type="PANTHER" id="PTHR33452">
    <property type="entry name" value="OXIDOREDUCTASE CATD-RELATED"/>
    <property type="match status" value="1"/>
</dbReference>
<comment type="similarity">
    <text evidence="2">Belongs to the DoxX family.</text>
</comment>